<sequence length="158" mass="17776">MEGRIFYITKAKLHELQKEYDELLEFEKQKTVGQEAPKVLESEDMNPEFISFQEDMGFLRSRIDELKNILEHHEMIKNPPKDRQGIIGVGASVKIGINGEKDEFVIVGTLEANPALGKISNESPVGKALLGHKVGDEVIIPSPVKTTYKIKGIKYEIN</sequence>
<protein>
    <recommendedName>
        <fullName evidence="1">Transcription elongation factor GreA/GreB C-terminal domain-containing protein</fullName>
    </recommendedName>
</protein>
<dbReference type="InterPro" id="IPR023459">
    <property type="entry name" value="Tscrpt_elong_fac_GreA/B_fam"/>
</dbReference>
<name>A0A1G2JFZ1_9BACT</name>
<dbReference type="PIRSF" id="PIRSF006092">
    <property type="entry name" value="GreA_GreB"/>
    <property type="match status" value="1"/>
</dbReference>
<dbReference type="PANTHER" id="PTHR30437:SF4">
    <property type="entry name" value="TRANSCRIPTION ELONGATION FACTOR GREA"/>
    <property type="match status" value="1"/>
</dbReference>
<dbReference type="GO" id="GO:0032784">
    <property type="term" value="P:regulation of DNA-templated transcription elongation"/>
    <property type="evidence" value="ECO:0007669"/>
    <property type="project" value="InterPro"/>
</dbReference>
<accession>A0A1G2JFZ1</accession>
<reference evidence="2 3" key="1">
    <citation type="journal article" date="2016" name="Nat. Commun.">
        <title>Thousands of microbial genomes shed light on interconnected biogeochemical processes in an aquifer system.</title>
        <authorList>
            <person name="Anantharaman K."/>
            <person name="Brown C.T."/>
            <person name="Hug L.A."/>
            <person name="Sharon I."/>
            <person name="Castelle C.J."/>
            <person name="Probst A.J."/>
            <person name="Thomas B.C."/>
            <person name="Singh A."/>
            <person name="Wilkins M.J."/>
            <person name="Karaoz U."/>
            <person name="Brodie E.L."/>
            <person name="Williams K.H."/>
            <person name="Hubbard S.S."/>
            <person name="Banfield J.F."/>
        </authorList>
    </citation>
    <scope>NUCLEOTIDE SEQUENCE [LARGE SCALE GENOMIC DNA]</scope>
</reference>
<dbReference type="AlphaFoldDB" id="A0A1G2JFZ1"/>
<dbReference type="GO" id="GO:0006354">
    <property type="term" value="P:DNA-templated transcription elongation"/>
    <property type="evidence" value="ECO:0007669"/>
    <property type="project" value="TreeGrafter"/>
</dbReference>
<dbReference type="STRING" id="1802229.A2401_00935"/>
<dbReference type="Gene3D" id="3.10.50.30">
    <property type="entry name" value="Transcription elongation factor, GreA/GreB, C-terminal domain"/>
    <property type="match status" value="1"/>
</dbReference>
<organism evidence="2 3">
    <name type="scientific">Candidatus Staskawiczbacteria bacterium RIFOXYC1_FULL_38_18</name>
    <dbReference type="NCBI Taxonomy" id="1802229"/>
    <lineage>
        <taxon>Bacteria</taxon>
        <taxon>Candidatus Staskawicziibacteriota</taxon>
    </lineage>
</organism>
<dbReference type="GO" id="GO:0003677">
    <property type="term" value="F:DNA binding"/>
    <property type="evidence" value="ECO:0007669"/>
    <property type="project" value="InterPro"/>
</dbReference>
<dbReference type="PROSITE" id="PS00830">
    <property type="entry name" value="GREAB_2"/>
    <property type="match status" value="1"/>
</dbReference>
<dbReference type="PANTHER" id="PTHR30437">
    <property type="entry name" value="TRANSCRIPTION ELONGATION FACTOR GREA"/>
    <property type="match status" value="1"/>
</dbReference>
<evidence type="ECO:0000313" key="2">
    <source>
        <dbReference type="EMBL" id="OGZ85300.1"/>
    </source>
</evidence>
<dbReference type="Pfam" id="PF01272">
    <property type="entry name" value="GreA_GreB"/>
    <property type="match status" value="1"/>
</dbReference>
<gene>
    <name evidence="2" type="ORF">A2401_00935</name>
</gene>
<proteinExistence type="predicted"/>
<comment type="caution">
    <text evidence="2">The sequence shown here is derived from an EMBL/GenBank/DDBJ whole genome shotgun (WGS) entry which is preliminary data.</text>
</comment>
<dbReference type="InterPro" id="IPR036953">
    <property type="entry name" value="GreA/GreB_C_sf"/>
</dbReference>
<dbReference type="EMBL" id="MHPP01000004">
    <property type="protein sequence ID" value="OGZ85300.1"/>
    <property type="molecule type" value="Genomic_DNA"/>
</dbReference>
<dbReference type="InterPro" id="IPR001437">
    <property type="entry name" value="Tscrpt_elong_fac_GreA/B_C"/>
</dbReference>
<dbReference type="SUPFAM" id="SSF46557">
    <property type="entry name" value="GreA transcript cleavage protein, N-terminal domain"/>
    <property type="match status" value="1"/>
</dbReference>
<dbReference type="GO" id="GO:0070063">
    <property type="term" value="F:RNA polymerase binding"/>
    <property type="evidence" value="ECO:0007669"/>
    <property type="project" value="InterPro"/>
</dbReference>
<dbReference type="Gene3D" id="1.10.287.180">
    <property type="entry name" value="Transcription elongation factor, GreA/GreB, N-terminal domain"/>
    <property type="match status" value="1"/>
</dbReference>
<evidence type="ECO:0000259" key="1">
    <source>
        <dbReference type="Pfam" id="PF01272"/>
    </source>
</evidence>
<dbReference type="InterPro" id="IPR036805">
    <property type="entry name" value="Tscrpt_elong_fac_GreA/B_N_sf"/>
</dbReference>
<dbReference type="Proteomes" id="UP000177751">
    <property type="component" value="Unassembled WGS sequence"/>
</dbReference>
<evidence type="ECO:0000313" key="3">
    <source>
        <dbReference type="Proteomes" id="UP000177751"/>
    </source>
</evidence>
<dbReference type="SUPFAM" id="SSF54534">
    <property type="entry name" value="FKBP-like"/>
    <property type="match status" value="1"/>
</dbReference>
<feature type="domain" description="Transcription elongation factor GreA/GreB C-terminal" evidence="1">
    <location>
        <begin position="85"/>
        <end position="155"/>
    </location>
</feature>
<dbReference type="InterPro" id="IPR018151">
    <property type="entry name" value="TF_GreA/GreB_CS"/>
</dbReference>